<comment type="catalytic activity">
    <reaction evidence="1 9">
        <text>[eIF5A protein]-deoxyhypusine + AH2 + O2 = [eIF5A protein]-hypusine + A + H2O</text>
        <dbReference type="Rhea" id="RHEA:14101"/>
        <dbReference type="Rhea" id="RHEA-COMP:10144"/>
        <dbReference type="Rhea" id="RHEA-COMP:12592"/>
        <dbReference type="ChEBI" id="CHEBI:13193"/>
        <dbReference type="ChEBI" id="CHEBI:15377"/>
        <dbReference type="ChEBI" id="CHEBI:15379"/>
        <dbReference type="ChEBI" id="CHEBI:17499"/>
        <dbReference type="ChEBI" id="CHEBI:82657"/>
        <dbReference type="ChEBI" id="CHEBI:91175"/>
        <dbReference type="EC" id="1.14.99.29"/>
    </reaction>
</comment>
<dbReference type="GO" id="GO:0046872">
    <property type="term" value="F:metal ion binding"/>
    <property type="evidence" value="ECO:0007669"/>
    <property type="project" value="UniProtKB-KW"/>
</dbReference>
<feature type="binding site" evidence="9">
    <location>
        <position position="217"/>
    </location>
    <ligand>
        <name>Fe cation</name>
        <dbReference type="ChEBI" id="CHEBI:24875"/>
        <label>2</label>
    </ligand>
</feature>
<gene>
    <name evidence="10" type="ORF">OFUS_LOCUS10073</name>
</gene>
<name>A0A8S4NQQ3_OWEFU</name>
<evidence type="ECO:0000313" key="11">
    <source>
        <dbReference type="Proteomes" id="UP000749559"/>
    </source>
</evidence>
<dbReference type="EMBL" id="CAIIXF020000005">
    <property type="protein sequence ID" value="CAH1783772.1"/>
    <property type="molecule type" value="Genomic_DNA"/>
</dbReference>
<dbReference type="InterPro" id="IPR004155">
    <property type="entry name" value="PBS_lyase_HEAT"/>
</dbReference>
<feature type="binding site" evidence="9">
    <location>
        <position position="61"/>
    </location>
    <ligand>
        <name>Fe cation</name>
        <dbReference type="ChEBI" id="CHEBI:24875"/>
        <label>1</label>
    </ligand>
</feature>
<protein>
    <recommendedName>
        <fullName evidence="9">Deoxyhypusine hydroxylase</fullName>
        <shortName evidence="9">DOHH</shortName>
        <ecNumber evidence="9">1.14.99.29</ecNumber>
    </recommendedName>
    <alternativeName>
        <fullName evidence="9">Deoxyhypusine dioxygenase</fullName>
    </alternativeName>
    <alternativeName>
        <fullName evidence="9">Deoxyhypusine monooxygenase</fullName>
    </alternativeName>
</protein>
<comment type="function">
    <text evidence="9">Catalyzes the hydroxylation of the N(6)-(4-aminobutyl)-L-lysine intermediate to form hypusine, an essential post-translational modification only found in mature eIF-5A factor.</text>
</comment>
<feature type="binding site" evidence="9">
    <location>
        <position position="251"/>
    </location>
    <ligand>
        <name>Fe cation</name>
        <dbReference type="ChEBI" id="CHEBI:24875"/>
        <label>2</label>
    </ligand>
</feature>
<feature type="binding site" evidence="9">
    <location>
        <position position="250"/>
    </location>
    <ligand>
        <name>Fe cation</name>
        <dbReference type="ChEBI" id="CHEBI:24875"/>
        <label>2</label>
    </ligand>
</feature>
<organism evidence="10 11">
    <name type="scientific">Owenia fusiformis</name>
    <name type="common">Polychaete worm</name>
    <dbReference type="NCBI Taxonomy" id="6347"/>
    <lineage>
        <taxon>Eukaryota</taxon>
        <taxon>Metazoa</taxon>
        <taxon>Spiralia</taxon>
        <taxon>Lophotrochozoa</taxon>
        <taxon>Annelida</taxon>
        <taxon>Polychaeta</taxon>
        <taxon>Sedentaria</taxon>
        <taxon>Canalipalpata</taxon>
        <taxon>Sabellida</taxon>
        <taxon>Oweniida</taxon>
        <taxon>Oweniidae</taxon>
        <taxon>Owenia</taxon>
    </lineage>
</organism>
<keyword evidence="4" id="KW-0677">Repeat</keyword>
<keyword evidence="8 9" id="KW-0386">Hypusine biosynthesis</keyword>
<evidence type="ECO:0000256" key="8">
    <source>
        <dbReference type="ARBA" id="ARBA00023256"/>
    </source>
</evidence>
<dbReference type="EC" id="1.14.99.29" evidence="9"/>
<feature type="binding site" evidence="9">
    <location>
        <position position="218"/>
    </location>
    <ligand>
        <name>Fe cation</name>
        <dbReference type="ChEBI" id="CHEBI:24875"/>
        <label>2</label>
    </ligand>
</feature>
<reference evidence="10" key="1">
    <citation type="submission" date="2022-03" db="EMBL/GenBank/DDBJ databases">
        <authorList>
            <person name="Martin C."/>
        </authorList>
    </citation>
    <scope>NUCLEOTIDE SEQUENCE</scope>
</reference>
<dbReference type="Proteomes" id="UP000749559">
    <property type="component" value="Unassembled WGS sequence"/>
</dbReference>
<dbReference type="AlphaFoldDB" id="A0A8S4NQQ3"/>
<dbReference type="FunFam" id="1.25.10.10:FF:000099">
    <property type="entry name" value="Deoxyhypusine hydroxylase"/>
    <property type="match status" value="1"/>
</dbReference>
<feature type="binding site" evidence="9">
    <location>
        <position position="93"/>
    </location>
    <ligand>
        <name>Fe cation</name>
        <dbReference type="ChEBI" id="CHEBI:24875"/>
        <label>1</label>
    </ligand>
</feature>
<dbReference type="SMART" id="SM00567">
    <property type="entry name" value="EZ_HEAT"/>
    <property type="match status" value="6"/>
</dbReference>
<evidence type="ECO:0000256" key="3">
    <source>
        <dbReference type="ARBA" id="ARBA00022723"/>
    </source>
</evidence>
<evidence type="ECO:0000256" key="4">
    <source>
        <dbReference type="ARBA" id="ARBA00022737"/>
    </source>
</evidence>
<evidence type="ECO:0000256" key="9">
    <source>
        <dbReference type="HAMAP-Rule" id="MF_03101"/>
    </source>
</evidence>
<comment type="cofactor">
    <cofactor evidence="9">
        <name>Fe(2+)</name>
        <dbReference type="ChEBI" id="CHEBI:29033"/>
    </cofactor>
    <text evidence="9">Binds 2 Fe(2+) ions per subunit.</text>
</comment>
<comment type="caution">
    <text evidence="10">The sequence shown here is derived from an EMBL/GenBank/DDBJ whole genome shotgun (WGS) entry which is preliminary data.</text>
</comment>
<evidence type="ECO:0000256" key="5">
    <source>
        <dbReference type="ARBA" id="ARBA00023002"/>
    </source>
</evidence>
<evidence type="ECO:0000313" key="10">
    <source>
        <dbReference type="EMBL" id="CAH1783772.1"/>
    </source>
</evidence>
<dbReference type="HAMAP" id="MF_03101">
    <property type="entry name" value="Deoxyhypusine_hydroxylase"/>
    <property type="match status" value="1"/>
</dbReference>
<dbReference type="InterPro" id="IPR016024">
    <property type="entry name" value="ARM-type_fold"/>
</dbReference>
<keyword evidence="3 9" id="KW-0479">Metal-binding</keyword>
<dbReference type="Gene3D" id="1.25.10.10">
    <property type="entry name" value="Leucine-rich Repeat Variant"/>
    <property type="match status" value="2"/>
</dbReference>
<evidence type="ECO:0000256" key="1">
    <source>
        <dbReference type="ARBA" id="ARBA00000068"/>
    </source>
</evidence>
<proteinExistence type="inferred from homology"/>
<keyword evidence="11" id="KW-1185">Reference proteome</keyword>
<dbReference type="SUPFAM" id="SSF48371">
    <property type="entry name" value="ARM repeat"/>
    <property type="match status" value="1"/>
</dbReference>
<accession>A0A8S4NQQ3</accession>
<keyword evidence="5 9" id="KW-0560">Oxidoreductase</keyword>
<comment type="similarity">
    <text evidence="9">Belongs to the deoxyhypusine hydroxylase family.</text>
</comment>
<comment type="pathway">
    <text evidence="2 9">Protein modification; eIF5A hypusination.</text>
</comment>
<dbReference type="PANTHER" id="PTHR12697:SF5">
    <property type="entry name" value="DEOXYHYPUSINE HYDROXYLASE"/>
    <property type="match status" value="1"/>
</dbReference>
<dbReference type="InterPro" id="IPR011989">
    <property type="entry name" value="ARM-like"/>
</dbReference>
<dbReference type="Pfam" id="PF13646">
    <property type="entry name" value="HEAT_2"/>
    <property type="match status" value="2"/>
</dbReference>
<dbReference type="InterPro" id="IPR027517">
    <property type="entry name" value="Deoxyhypusine_hydroxylase"/>
</dbReference>
<sequence length="305" mass="33689">MSVEINENNIESLGEGIQDLSRPLKQRYRDLFTLKNIGGKIAIDSIVACITTDPSALFKHECAYVLGQMQNSYALPALIKTLSDPNQDVIVRHEAGEAIGAIGEQTPEVIAALTEHLKSEHVEISETCQIALDLLEWKNKDPSKQENLTGSADYKSVDPAPPSVENDINKLREILLDEKLSLFERYRAMFALRNIGSSDAVLALADGLKCSSALYRHEIAYILGQMQHEAASKQLAANLMDLSEHAMVRHECAEALGAIATEDCMNVLKKYATDKEQMVKESCEVALDMGEYHSSDQFQYADGLS</sequence>
<feature type="binding site" evidence="9">
    <location>
        <position position="94"/>
    </location>
    <ligand>
        <name>Fe cation</name>
        <dbReference type="ChEBI" id="CHEBI:24875"/>
        <label>1</label>
    </ligand>
</feature>
<keyword evidence="6 9" id="KW-0408">Iron</keyword>
<dbReference type="GO" id="GO:0019135">
    <property type="term" value="F:deoxyhypusine monooxygenase activity"/>
    <property type="evidence" value="ECO:0007669"/>
    <property type="project" value="UniProtKB-UniRule"/>
</dbReference>
<feature type="binding site" evidence="9">
    <location>
        <position position="60"/>
    </location>
    <ligand>
        <name>Fe cation</name>
        <dbReference type="ChEBI" id="CHEBI:24875"/>
        <label>1</label>
    </ligand>
</feature>
<keyword evidence="7 9" id="KW-0503">Monooxygenase</keyword>
<evidence type="ECO:0000256" key="2">
    <source>
        <dbReference type="ARBA" id="ARBA00005041"/>
    </source>
</evidence>
<evidence type="ECO:0000256" key="7">
    <source>
        <dbReference type="ARBA" id="ARBA00023033"/>
    </source>
</evidence>
<dbReference type="PANTHER" id="PTHR12697">
    <property type="entry name" value="PBS LYASE HEAT-LIKE PROTEIN"/>
    <property type="match status" value="1"/>
</dbReference>
<evidence type="ECO:0000256" key="6">
    <source>
        <dbReference type="ARBA" id="ARBA00023004"/>
    </source>
</evidence>